<accession>A0A3N4UL92</accession>
<name>A0A3N4UL92_9BURK</name>
<protein>
    <submittedName>
        <fullName evidence="2">Phosphonate transport system substrate-binding protein</fullName>
    </submittedName>
</protein>
<dbReference type="PANTHER" id="PTHR35841">
    <property type="entry name" value="PHOSPHONATES-BINDING PERIPLASMIC PROTEIN"/>
    <property type="match status" value="1"/>
</dbReference>
<evidence type="ECO:0000313" key="3">
    <source>
        <dbReference type="Proteomes" id="UP000272193"/>
    </source>
</evidence>
<proteinExistence type="predicted"/>
<feature type="signal peptide" evidence="1">
    <location>
        <begin position="1"/>
        <end position="24"/>
    </location>
</feature>
<evidence type="ECO:0000313" key="2">
    <source>
        <dbReference type="EMBL" id="RPE70758.1"/>
    </source>
</evidence>
<dbReference type="PANTHER" id="PTHR35841:SF1">
    <property type="entry name" value="PHOSPHONATES-BINDING PERIPLASMIC PROTEIN"/>
    <property type="match status" value="1"/>
</dbReference>
<sequence>MVDAPRRRCLALLSSALAAPWAQAAVPARDVLRVGLTSVILADQSAFLARWSRYLSERLDVDVRFVARESYQSVLDLLFGRQLDAAWICGYPYVRWQSELSLVAVPQYLGAPTYQAYLIRPASGGRRIEGWVDLRGKVLAYSDPLSNSGWLVAQSQLALAGLAARDLRRAFFAHGHRNVAEAVAARLADAGSIDGYVWDTMRAQHMTAARETEIVWRSAPFGFPPIVALREEMHPALGPLKAVLLAMPQDGEGRSLLEALNLSGFEAGEPALFESIRRLALSVPGSGVRA</sequence>
<dbReference type="EMBL" id="RKQL01000002">
    <property type="protein sequence ID" value="RPE70758.1"/>
    <property type="molecule type" value="Genomic_DNA"/>
</dbReference>
<gene>
    <name evidence="2" type="ORF">EDC62_1246</name>
</gene>
<comment type="caution">
    <text evidence="2">The sequence shown here is derived from an EMBL/GenBank/DDBJ whole genome shotgun (WGS) entry which is preliminary data.</text>
</comment>
<feature type="chain" id="PRO_5018257738" evidence="1">
    <location>
        <begin position="25"/>
        <end position="290"/>
    </location>
</feature>
<dbReference type="Pfam" id="PF12974">
    <property type="entry name" value="Phosphonate-bd"/>
    <property type="match status" value="1"/>
</dbReference>
<dbReference type="Gene3D" id="3.40.190.10">
    <property type="entry name" value="Periplasmic binding protein-like II"/>
    <property type="match status" value="2"/>
</dbReference>
<evidence type="ECO:0000256" key="1">
    <source>
        <dbReference type="SAM" id="SignalP"/>
    </source>
</evidence>
<dbReference type="Proteomes" id="UP000272193">
    <property type="component" value="Unassembled WGS sequence"/>
</dbReference>
<reference evidence="2 3" key="1">
    <citation type="submission" date="2018-11" db="EMBL/GenBank/DDBJ databases">
        <title>Genomic Encyclopedia of Type Strains, Phase IV (KMG-IV): sequencing the most valuable type-strain genomes for metagenomic binning, comparative biology and taxonomic classification.</title>
        <authorList>
            <person name="Goeker M."/>
        </authorList>
    </citation>
    <scope>NUCLEOTIDE SEQUENCE [LARGE SCALE GENOMIC DNA]</scope>
    <source>
        <strain evidence="2 3">DSM 101684</strain>
    </source>
</reference>
<dbReference type="SUPFAM" id="SSF53850">
    <property type="entry name" value="Periplasmic binding protein-like II"/>
    <property type="match status" value="1"/>
</dbReference>
<keyword evidence="3" id="KW-1185">Reference proteome</keyword>
<dbReference type="AlphaFoldDB" id="A0A3N4UL92"/>
<organism evidence="2 3">
    <name type="scientific">Tibeticola sediminis</name>
    <dbReference type="NCBI Taxonomy" id="1917811"/>
    <lineage>
        <taxon>Bacteria</taxon>
        <taxon>Pseudomonadati</taxon>
        <taxon>Pseudomonadota</taxon>
        <taxon>Betaproteobacteria</taxon>
        <taxon>Burkholderiales</taxon>
        <taxon>Comamonadaceae</taxon>
        <taxon>Tibeticola</taxon>
    </lineage>
</organism>
<keyword evidence="1" id="KW-0732">Signal</keyword>
<dbReference type="OrthoDB" id="527737at2"/>